<keyword evidence="3" id="KW-1185">Reference proteome</keyword>
<sequence>MALRRRVRQSQTIFPFGVGGIFDQRGESFTAVDIRHWPQQAKKILFPRLAKKLNVDHFRGAPVAPSGRADPPSDWPRVPYFRFPAWLFCDHCRRMYRWSPEKEEQDQAPICPRCAPVSKLVPMRFIQICSRSHMSDVDWSWWAHSTLSVDDRDQCPDNMRLKFTTSKETSGLDSLRVSCINCPASRSLHGVGGDEIVKKLGLTCRGRQPWQPISEADECQEQPQIVQRGAANVYFPVIYGAIDIPALAVPSDVEEGEESVRVKSHNTWTLFLTAPAATRHLFRQIISVDCGVPEEFVEHLATFPGDADEAGSESAVAQSIDLDFDEWRVFTTPADERPTTKNFVTRDTTLSAGISQAVGSFGLSSRITGIVLADRIREVRALTGFSRHSPGINVIPAHMKSTRPKWFPGVETFGEGIFLAFDEQQLSEWEASYQVKNHVEAHEADLSRSFQQDLLRDRSGTPMLPRYPLLHTFAHLLIRQLSFESGYNTASLRERVYARVPMGVTAAPMGGILIYTAAGDAEGTLGGLVRQGTPSFLTETLVRALEASAWCSNDPLCSENSGQGLGNLNRAACHACALLPETSCEAGNALLDRTLVTGNGIVQGFFEPVLNAARADSATEAGS</sequence>
<reference evidence="2 3" key="1">
    <citation type="submission" date="2021-01" db="EMBL/GenBank/DDBJ databases">
        <title>Whole genome shotgun sequence of Planotetraspora phitsanulokensis NBRC 104273.</title>
        <authorList>
            <person name="Komaki H."/>
            <person name="Tamura T."/>
        </authorList>
    </citation>
    <scope>NUCLEOTIDE SEQUENCE [LARGE SCALE GENOMIC DNA]</scope>
    <source>
        <strain evidence="2 3">NBRC 104273</strain>
    </source>
</reference>
<dbReference type="EMBL" id="BOOP01000008">
    <property type="protein sequence ID" value="GII37028.1"/>
    <property type="molecule type" value="Genomic_DNA"/>
</dbReference>
<accession>A0A8J3U1U4</accession>
<protein>
    <recommendedName>
        <fullName evidence="1">MrfA-like Zn-binding domain-containing protein</fullName>
    </recommendedName>
</protein>
<organism evidence="2 3">
    <name type="scientific">Planotetraspora phitsanulokensis</name>
    <dbReference type="NCBI Taxonomy" id="575192"/>
    <lineage>
        <taxon>Bacteria</taxon>
        <taxon>Bacillati</taxon>
        <taxon>Actinomycetota</taxon>
        <taxon>Actinomycetes</taxon>
        <taxon>Streptosporangiales</taxon>
        <taxon>Streptosporangiaceae</taxon>
        <taxon>Planotetraspora</taxon>
    </lineage>
</organism>
<proteinExistence type="predicted"/>
<evidence type="ECO:0000313" key="2">
    <source>
        <dbReference type="EMBL" id="GII37028.1"/>
    </source>
</evidence>
<dbReference type="Proteomes" id="UP000622547">
    <property type="component" value="Unassembled WGS sequence"/>
</dbReference>
<evidence type="ECO:0000259" key="1">
    <source>
        <dbReference type="Pfam" id="PF09369"/>
    </source>
</evidence>
<dbReference type="Pfam" id="PF09369">
    <property type="entry name" value="MZB"/>
    <property type="match status" value="1"/>
</dbReference>
<feature type="domain" description="MrfA-like Zn-binding" evidence="1">
    <location>
        <begin position="473"/>
        <end position="576"/>
    </location>
</feature>
<dbReference type="InterPro" id="IPR018973">
    <property type="entry name" value="MZB"/>
</dbReference>
<name>A0A8J3U1U4_9ACTN</name>
<gene>
    <name evidence="2" type="ORF">Pph01_20310</name>
</gene>
<dbReference type="RefSeq" id="WP_204072745.1">
    <property type="nucleotide sequence ID" value="NZ_BAABHI010000037.1"/>
</dbReference>
<dbReference type="NCBIfam" id="NF038324">
    <property type="entry name" value="DrmB_fam"/>
    <property type="match status" value="1"/>
</dbReference>
<dbReference type="InterPro" id="IPR047721">
    <property type="entry name" value="DrmB"/>
</dbReference>
<comment type="caution">
    <text evidence="2">The sequence shown here is derived from an EMBL/GenBank/DDBJ whole genome shotgun (WGS) entry which is preliminary data.</text>
</comment>
<evidence type="ECO:0000313" key="3">
    <source>
        <dbReference type="Proteomes" id="UP000622547"/>
    </source>
</evidence>
<dbReference type="AlphaFoldDB" id="A0A8J3U1U4"/>